<gene>
    <name evidence="1" type="ORF">PSON_ATCC_30995.1.T1840032</name>
</gene>
<sequence length="85" mass="10125">MQVNHQKDQLVNQKQNIHLSEALIHSQRDISNNLLQGKILINSHKKEYARPNIFKFEKHIQFYRNQKKTILFQKSSSNKLISLKL</sequence>
<reference evidence="1" key="1">
    <citation type="submission" date="2021-01" db="EMBL/GenBank/DDBJ databases">
        <authorList>
            <consortium name="Genoscope - CEA"/>
            <person name="William W."/>
        </authorList>
    </citation>
    <scope>NUCLEOTIDE SEQUENCE</scope>
</reference>
<evidence type="ECO:0000313" key="2">
    <source>
        <dbReference type="Proteomes" id="UP000692954"/>
    </source>
</evidence>
<comment type="caution">
    <text evidence="1">The sequence shown here is derived from an EMBL/GenBank/DDBJ whole genome shotgun (WGS) entry which is preliminary data.</text>
</comment>
<name>A0A8S1RI91_9CILI</name>
<protein>
    <submittedName>
        <fullName evidence="1">Uncharacterized protein</fullName>
    </submittedName>
</protein>
<evidence type="ECO:0000313" key="1">
    <source>
        <dbReference type="EMBL" id="CAD8128201.1"/>
    </source>
</evidence>
<organism evidence="1 2">
    <name type="scientific">Paramecium sonneborni</name>
    <dbReference type="NCBI Taxonomy" id="65129"/>
    <lineage>
        <taxon>Eukaryota</taxon>
        <taxon>Sar</taxon>
        <taxon>Alveolata</taxon>
        <taxon>Ciliophora</taxon>
        <taxon>Intramacronucleata</taxon>
        <taxon>Oligohymenophorea</taxon>
        <taxon>Peniculida</taxon>
        <taxon>Parameciidae</taxon>
        <taxon>Paramecium</taxon>
    </lineage>
</organism>
<keyword evidence="2" id="KW-1185">Reference proteome</keyword>
<dbReference type="AlphaFoldDB" id="A0A8S1RI91"/>
<dbReference type="Proteomes" id="UP000692954">
    <property type="component" value="Unassembled WGS sequence"/>
</dbReference>
<accession>A0A8S1RI91</accession>
<dbReference type="EMBL" id="CAJJDN010000184">
    <property type="protein sequence ID" value="CAD8128201.1"/>
    <property type="molecule type" value="Genomic_DNA"/>
</dbReference>
<proteinExistence type="predicted"/>